<proteinExistence type="predicted"/>
<reference evidence="1 2" key="1">
    <citation type="submission" date="2015-11" db="EMBL/GenBank/DDBJ databases">
        <title>Genomes of Abundant and Widespread Viruses from the Deep Ocean.</title>
        <authorList>
            <person name="Mizuno C.M."/>
            <person name="Ghai R."/>
            <person name="Saghai A."/>
            <person name="Lopez-Garcia P."/>
            <person name="Rodriguez-Valera F."/>
        </authorList>
    </citation>
    <scope>NUCLEOTIDE SEQUENCE [LARGE SCALE GENOMIC DNA]</scope>
</reference>
<dbReference type="RefSeq" id="YP_009811002.1">
    <property type="nucleotide sequence ID" value="NC_048050.1"/>
</dbReference>
<dbReference type="EMBL" id="KT997847">
    <property type="protein sequence ID" value="ANS05488.1"/>
    <property type="molecule type" value="Genomic_DNA"/>
</dbReference>
<evidence type="ECO:0000313" key="2">
    <source>
        <dbReference type="Proteomes" id="UP000505242"/>
    </source>
</evidence>
<protein>
    <submittedName>
        <fullName evidence="1">Uncharacterized protein</fullName>
    </submittedName>
</protein>
<name>A0A1B1IVY1_9CAUD</name>
<dbReference type="Proteomes" id="UP000505242">
    <property type="component" value="Genome"/>
</dbReference>
<dbReference type="GeneID" id="55002025"/>
<dbReference type="KEGG" id="vg:55002025"/>
<accession>A0A1B1IVY1</accession>
<organism evidence="1 2">
    <name type="scientific">uncultured phage_Deep1-GF2-KM23-C739</name>
    <dbReference type="NCBI Taxonomy" id="2740798"/>
    <lineage>
        <taxon>Viruses</taxon>
        <taxon>Duplodnaviria</taxon>
        <taxon>Heunggongvirae</taxon>
        <taxon>Uroviricota</taxon>
        <taxon>Caudoviricetes</taxon>
        <taxon>Autographivirales</taxon>
        <taxon>Chosvirus</taxon>
        <taxon>Chosvirus KM23C739</taxon>
    </lineage>
</organism>
<evidence type="ECO:0000313" key="1">
    <source>
        <dbReference type="EMBL" id="ANS05488.1"/>
    </source>
</evidence>
<sequence length="86" mass="10948">MQNKYYESRKLARERWRKTEHGRKWTQDYMKEYRRRPEVKARYHDYYVKNKLAWGNITQTKNQFARDNDFLNSTNTERFTNYEKRN</sequence>
<keyword evidence="2" id="KW-1185">Reference proteome</keyword>